<dbReference type="Pfam" id="PF05270">
    <property type="entry name" value="AbfB"/>
    <property type="match status" value="1"/>
</dbReference>
<dbReference type="Proteomes" id="UP001204772">
    <property type="component" value="Unassembled WGS sequence"/>
</dbReference>
<protein>
    <submittedName>
        <fullName evidence="2">AbfB domain-containing protein</fullName>
    </submittedName>
</protein>
<dbReference type="RefSeq" id="WP_253524800.1">
    <property type="nucleotide sequence ID" value="NZ_JAMZEL010000001.1"/>
</dbReference>
<gene>
    <name evidence="2" type="ORF">NCI00_02790</name>
</gene>
<dbReference type="SUPFAM" id="SSF110221">
    <property type="entry name" value="AbfB domain"/>
    <property type="match status" value="1"/>
</dbReference>
<name>A0ABT1FKL8_9BACT</name>
<dbReference type="CDD" id="cd23399">
    <property type="entry name" value="beta-trefoil_ABD_ABFB"/>
    <property type="match status" value="1"/>
</dbReference>
<evidence type="ECO:0000313" key="3">
    <source>
        <dbReference type="Proteomes" id="UP001204772"/>
    </source>
</evidence>
<reference evidence="2 3" key="1">
    <citation type="submission" date="2022-06" db="EMBL/GenBank/DDBJ databases">
        <title>Runella sp. S5 genome sequencing.</title>
        <authorList>
            <person name="Park S."/>
        </authorList>
    </citation>
    <scope>NUCLEOTIDE SEQUENCE [LARGE SCALE GENOMIC DNA]</scope>
    <source>
        <strain evidence="2 3">S5</strain>
    </source>
</reference>
<accession>A0ABT1FKL8</accession>
<sequence>MNSLFNLLAFFGYSFKVLAIVLISVFCVANVAAQSVSTSQLISLEVINKPDVFVRHLPSSGVRIAKLSTKIDKQDATFILVKGVDTKCADCISFESVNNPGKYLRHQNSRIMLTTLSSDLDKADASFRQVAGLAGKGYSYESSNFPNHFIRTMSNGLLSIAARTEEVAYKNDASFVQKGSQIADIVTGKLSADNIHVFMNPLPFNQTREGYTSGKQAVNLSLTVTPNIHVSNSGSQVIVVDLDGSLLRDQLEGLDENNKKARGWFYEKATVRIVNSSNVQLVKVPKVSNTDEGVMTSSLENTFNVNLSASKDGPSGGVDVTKTENKTFSRIVKGFTLDPPTMNGNVATHTIRMTGCYDGEAGGLKPYNKWEDATDKDKWQSFWDGFIGAFTLENYYGYNVYGLTDPAMGKGLYLPVQAAYLAPKNANGVAFFDIEVIVDLRHIKSEGHTKYDSKLKTETKQFKFWKTVAVNLDMNAYGQSK</sequence>
<evidence type="ECO:0000259" key="1">
    <source>
        <dbReference type="Pfam" id="PF05270"/>
    </source>
</evidence>
<feature type="domain" description="Alpha-L-arabinofuranosidase B arabinose-binding" evidence="1">
    <location>
        <begin position="44"/>
        <end position="176"/>
    </location>
</feature>
<dbReference type="InterPro" id="IPR007934">
    <property type="entry name" value="AbfB_ABD"/>
</dbReference>
<keyword evidence="3" id="KW-1185">Reference proteome</keyword>
<organism evidence="2 3">
    <name type="scientific">Runella salmonicolor</name>
    <dbReference type="NCBI Taxonomy" id="2950278"/>
    <lineage>
        <taxon>Bacteria</taxon>
        <taxon>Pseudomonadati</taxon>
        <taxon>Bacteroidota</taxon>
        <taxon>Cytophagia</taxon>
        <taxon>Cytophagales</taxon>
        <taxon>Spirosomataceae</taxon>
        <taxon>Runella</taxon>
    </lineage>
</organism>
<comment type="caution">
    <text evidence="2">The sequence shown here is derived from an EMBL/GenBank/DDBJ whole genome shotgun (WGS) entry which is preliminary data.</text>
</comment>
<evidence type="ECO:0000313" key="2">
    <source>
        <dbReference type="EMBL" id="MCP1381328.1"/>
    </source>
</evidence>
<dbReference type="EMBL" id="JAMZEL010000001">
    <property type="protein sequence ID" value="MCP1381328.1"/>
    <property type="molecule type" value="Genomic_DNA"/>
</dbReference>
<proteinExistence type="predicted"/>
<dbReference type="InterPro" id="IPR036195">
    <property type="entry name" value="AbfB_ABD_sf"/>
</dbReference>
<dbReference type="Gene3D" id="2.80.10.50">
    <property type="match status" value="1"/>
</dbReference>